<evidence type="ECO:0000313" key="3">
    <source>
        <dbReference type="Proteomes" id="UP000234462"/>
    </source>
</evidence>
<proteinExistence type="predicted"/>
<dbReference type="Pfam" id="PF04230">
    <property type="entry name" value="PS_pyruv_trans"/>
    <property type="match status" value="1"/>
</dbReference>
<name>A0A2H1L8F6_9MICO</name>
<dbReference type="Proteomes" id="UP000234462">
    <property type="component" value="Unassembled WGS sequence"/>
</dbReference>
<evidence type="ECO:0000259" key="1">
    <source>
        <dbReference type="Pfam" id="PF04230"/>
    </source>
</evidence>
<dbReference type="GO" id="GO:0016740">
    <property type="term" value="F:transferase activity"/>
    <property type="evidence" value="ECO:0007669"/>
    <property type="project" value="UniProtKB-KW"/>
</dbReference>
<dbReference type="EMBL" id="FXZM01000018">
    <property type="protein sequence ID" value="SMY13178.1"/>
    <property type="molecule type" value="Genomic_DNA"/>
</dbReference>
<feature type="domain" description="Polysaccharide pyruvyl transferase" evidence="1">
    <location>
        <begin position="78"/>
        <end position="175"/>
    </location>
</feature>
<organism evidence="2 3">
    <name type="scientific">Brevibacterium jeotgali</name>
    <dbReference type="NCBI Taxonomy" id="1262550"/>
    <lineage>
        <taxon>Bacteria</taxon>
        <taxon>Bacillati</taxon>
        <taxon>Actinomycetota</taxon>
        <taxon>Actinomycetes</taxon>
        <taxon>Micrococcales</taxon>
        <taxon>Brevibacteriaceae</taxon>
        <taxon>Brevibacterium</taxon>
    </lineage>
</organism>
<gene>
    <name evidence="2" type="ORF">BJEO58_02788</name>
</gene>
<evidence type="ECO:0000313" key="2">
    <source>
        <dbReference type="EMBL" id="SMY13178.1"/>
    </source>
</evidence>
<dbReference type="InterPro" id="IPR007345">
    <property type="entry name" value="Polysacch_pyruvyl_Trfase"/>
</dbReference>
<reference evidence="3" key="1">
    <citation type="submission" date="2017-03" db="EMBL/GenBank/DDBJ databases">
        <authorList>
            <person name="Monnet C."/>
        </authorList>
    </citation>
    <scope>NUCLEOTIDE SEQUENCE [LARGE SCALE GENOMIC DNA]</scope>
    <source>
        <strain evidence="3">SJ5-8</strain>
    </source>
</reference>
<keyword evidence="3" id="KW-1185">Reference proteome</keyword>
<protein>
    <submittedName>
        <fullName evidence="2">Polysaccharide pyruvyl transferase</fullName>
    </submittedName>
</protein>
<keyword evidence="2" id="KW-0808">Transferase</keyword>
<dbReference type="RefSeq" id="WP_101590076.1">
    <property type="nucleotide sequence ID" value="NZ_FXZM01000018.1"/>
</dbReference>
<sequence length="189" mass="20884">MDTVLIRATPSPLERVDPSDVWRLNAYHNNSGNVAFPFGLFRHLTTESTSVESDWYGARLPEPEEVNDRYSMYVLPMANDFGGHFTSEMARMTRFIEQLTIPVAVVGIGGAFAIDDPFDAPKPFDGVAKDFINAVLERSSLIGLRGEITGRYLESLGYTAEQHFRVIGDPTLYNLGPTLQTGPSNTAPI</sequence>
<accession>A0A2H1L8F6</accession>
<dbReference type="OrthoDB" id="9767435at2"/>
<dbReference type="AlphaFoldDB" id="A0A2H1L8F6"/>